<proteinExistence type="predicted"/>
<dbReference type="Pfam" id="PF03525">
    <property type="entry name" value="Meiotic_rec114"/>
    <property type="match status" value="1"/>
</dbReference>
<gene>
    <name evidence="1" type="ORF">LANO_0H02872G</name>
</gene>
<sequence length="454" mass="50929">MSSSQLKIDLKRYSTYLDVVPAPQGFQTIRGPTVINKWKHYQAGSAMVFLVDGEKPPKTMFLELVLHGTVMEQLSFSLEHKLDRNLVQFSARYPAVMCKYLITVNGVVFMRRFQIGLDNTLDFGKCCRILQSVGFVIKAAGVLQQSQLPQNTSTSILSSQYTQEKPYSTPPNSQLLETRILNPPTFETPADGNRSYNHMTNQDRWAKQSQTSASLDTQCFSQEVSDSLDLSLVQDVYQHVPAAQEPRPSAFNLYAQNRESKGTHTSDLRYGPHAKASIIQSGPQLQNPMPLPIWSQNYSQQKTSACTPVQSSQANYHSINTPSSTVFRGIQGDPNNPPQHGMEPNTIIKEKPRALSGVASLQASTDALHETQLNIQSTQKSFVGYQPVLSHPLEGLAPMIRPCVPQVETHFKDSKLNRSRPILTQDLIKEKLKDQSFRDWVCIFPSNYMSQTSY</sequence>
<name>A0A1G4KL60_9SACH</name>
<dbReference type="OrthoDB" id="4036344at2759"/>
<evidence type="ECO:0000313" key="2">
    <source>
        <dbReference type="Proteomes" id="UP000189911"/>
    </source>
</evidence>
<dbReference type="Proteomes" id="UP000189911">
    <property type="component" value="Chromosome H"/>
</dbReference>
<organism evidence="1 2">
    <name type="scientific">Lachancea nothofagi CBS 11611</name>
    <dbReference type="NCBI Taxonomy" id="1266666"/>
    <lineage>
        <taxon>Eukaryota</taxon>
        <taxon>Fungi</taxon>
        <taxon>Dikarya</taxon>
        <taxon>Ascomycota</taxon>
        <taxon>Saccharomycotina</taxon>
        <taxon>Saccharomycetes</taxon>
        <taxon>Saccharomycetales</taxon>
        <taxon>Saccharomycetaceae</taxon>
        <taxon>Lachancea</taxon>
    </lineage>
</organism>
<dbReference type="EMBL" id="LT598447">
    <property type="protein sequence ID" value="SCV05228.1"/>
    <property type="molecule type" value="Genomic_DNA"/>
</dbReference>
<dbReference type="InterPro" id="IPR004354">
    <property type="entry name" value="Meiotic_Rec114"/>
</dbReference>
<evidence type="ECO:0000313" key="1">
    <source>
        <dbReference type="EMBL" id="SCV05228.1"/>
    </source>
</evidence>
<dbReference type="AlphaFoldDB" id="A0A1G4KL60"/>
<reference evidence="2" key="1">
    <citation type="submission" date="2016-03" db="EMBL/GenBank/DDBJ databases">
        <authorList>
            <person name="Devillers Hugo."/>
        </authorList>
    </citation>
    <scope>NUCLEOTIDE SEQUENCE [LARGE SCALE GENOMIC DNA]</scope>
</reference>
<protein>
    <submittedName>
        <fullName evidence="1">LANO_0H02872g1_1</fullName>
    </submittedName>
</protein>
<keyword evidence="2" id="KW-1185">Reference proteome</keyword>
<dbReference type="PRINTS" id="PR01548">
    <property type="entry name" value="MEIOTICR114"/>
</dbReference>
<dbReference type="GO" id="GO:0007131">
    <property type="term" value="P:reciprocal meiotic recombination"/>
    <property type="evidence" value="ECO:0007669"/>
    <property type="project" value="InterPro"/>
</dbReference>
<accession>A0A1G4KL60</accession>